<dbReference type="Pfam" id="PF00078">
    <property type="entry name" value="RVT_1"/>
    <property type="match status" value="1"/>
</dbReference>
<dbReference type="GeneTree" id="ENSGT00400000024060"/>
<dbReference type="Proteomes" id="UP000694580">
    <property type="component" value="Chromosome 2"/>
</dbReference>
<dbReference type="Ensembl" id="ENSDCDT00010030066.1">
    <property type="protein sequence ID" value="ENSDCDP00010024296.1"/>
    <property type="gene ID" value="ENSDCDG00010015423.1"/>
</dbReference>
<name>A0AAY4BVR2_9TELE</name>
<reference evidence="3" key="2">
    <citation type="submission" date="2025-08" db="UniProtKB">
        <authorList>
            <consortium name="Ensembl"/>
        </authorList>
    </citation>
    <scope>IDENTIFICATION</scope>
</reference>
<dbReference type="InterPro" id="IPR043502">
    <property type="entry name" value="DNA/RNA_pol_sf"/>
</dbReference>
<reference evidence="3 4" key="1">
    <citation type="submission" date="2020-06" db="EMBL/GenBank/DDBJ databases">
        <authorList>
            <consortium name="Wellcome Sanger Institute Data Sharing"/>
        </authorList>
    </citation>
    <scope>NUCLEOTIDE SEQUENCE [LARGE SCALE GENOMIC DNA]</scope>
</reference>
<reference evidence="3" key="3">
    <citation type="submission" date="2025-09" db="UniProtKB">
        <authorList>
            <consortium name="Ensembl"/>
        </authorList>
    </citation>
    <scope>IDENTIFICATION</scope>
</reference>
<feature type="domain" description="Reverse transcriptase" evidence="2">
    <location>
        <begin position="302"/>
        <end position="435"/>
    </location>
</feature>
<sequence>KMKVSETKSYRMARGPGQQRAMGGSQGAGSLPIIMRTPQNLNKARVQFVSIGTQTDYEDAKPLASDDTQKLTVDTTTASIPLSLTIWNSYFKEPRQSESGIENDVPGGPVKAQEHFVKYHRDVPVAFNCGRRPQCGKKDKNPRSILSHHVKCKIGKGRKLQLWSQQEIERLHQVEVTHKGAKTINKLIAADLGNKSHIQVAEKRRQLRESATPESTEPLAFLMTASTMTSVPSEIAESLKRETARQYGPAQVEGEDEITTALRSWVNGDGYIDKTVEKVTAEVLSETASSCDKSTHYIMGKPITIGSMLLRLYPWILTKQLARACRLNPRQRGFIQSPGCSENLMVLKYIIEQAKWERKHIAVLFVDIAKAFDSVSHDHIVDVLRQWGLDSHVFGVIQDSYADCHTSIEVGNTKTPEITIKTGVKQGGKVAALTFADDLVLLSNGWEGMTNNLSILEKFCKLTGLTVQAKKCHSFLLTPTHDSYTVNNCQPWTIQRTDLHMIGPEESEKYLGVRKGPWTGISKPDTESQLQQWIQRIDEAPLKLIYRADHVSETSVRLARLDGLVKRAVKAWLRLPHSTCGGLLYSWRRDGGMGLLKLADSVPSIQVRRIQRVAHSEDPNIRQLMSSSKAQEGFVKAWKRAGGTLDTAPALTDPFTPSVSPIDNVRIARHNKICDILVDEVKKLGWETHKESKLHTTKGELRKPDIIFVCEDVAIVVNVTVRWEFDSHSLANAASEKVAYYQNLEQQVHDYTNTQTVHFFGFPVGARGKWHSQNNMVLQLLGVTKGRMKAFGGLVSRRALLYSLDMLDMFGGGTYSEPT</sequence>
<accession>A0AAY4BVR2</accession>
<dbReference type="PANTHER" id="PTHR37557:SF4">
    <property type="entry name" value="CCHC-TYPE DOMAIN-CONTAINING PROTEIN"/>
    <property type="match status" value="1"/>
</dbReference>
<evidence type="ECO:0000313" key="4">
    <source>
        <dbReference type="Proteomes" id="UP000694580"/>
    </source>
</evidence>
<feature type="region of interest" description="Disordered" evidence="1">
    <location>
        <begin position="1"/>
        <end position="27"/>
    </location>
</feature>
<keyword evidence="4" id="KW-1185">Reference proteome</keyword>
<evidence type="ECO:0000256" key="1">
    <source>
        <dbReference type="SAM" id="MobiDB-lite"/>
    </source>
</evidence>
<dbReference type="InterPro" id="IPR000477">
    <property type="entry name" value="RT_dom"/>
</dbReference>
<dbReference type="PANTHER" id="PTHR37557">
    <property type="entry name" value="115 KDA PROTEIN IN TYPE-1 RETROTRANSPOSABLE ELEMENT R1DM-LIKE PROTEIN-RELATED-RELATED"/>
    <property type="match status" value="1"/>
</dbReference>
<dbReference type="CDD" id="cd01650">
    <property type="entry name" value="RT_nLTR_like"/>
    <property type="match status" value="1"/>
</dbReference>
<organism evidence="3 4">
    <name type="scientific">Denticeps clupeoides</name>
    <name type="common">denticle herring</name>
    <dbReference type="NCBI Taxonomy" id="299321"/>
    <lineage>
        <taxon>Eukaryota</taxon>
        <taxon>Metazoa</taxon>
        <taxon>Chordata</taxon>
        <taxon>Craniata</taxon>
        <taxon>Vertebrata</taxon>
        <taxon>Euteleostomi</taxon>
        <taxon>Actinopterygii</taxon>
        <taxon>Neopterygii</taxon>
        <taxon>Teleostei</taxon>
        <taxon>Clupei</taxon>
        <taxon>Clupeiformes</taxon>
        <taxon>Denticipitoidei</taxon>
        <taxon>Denticipitidae</taxon>
        <taxon>Denticeps</taxon>
    </lineage>
</organism>
<protein>
    <recommendedName>
        <fullName evidence="2">Reverse transcriptase domain-containing protein</fullName>
    </recommendedName>
</protein>
<dbReference type="AlphaFoldDB" id="A0AAY4BVR2"/>
<proteinExistence type="predicted"/>
<dbReference type="SUPFAM" id="SSF56672">
    <property type="entry name" value="DNA/RNA polymerases"/>
    <property type="match status" value="1"/>
</dbReference>
<evidence type="ECO:0000313" key="3">
    <source>
        <dbReference type="Ensembl" id="ENSDCDP00010024296.1"/>
    </source>
</evidence>
<gene>
    <name evidence="3" type="primary">KCNN1</name>
</gene>
<evidence type="ECO:0000259" key="2">
    <source>
        <dbReference type="Pfam" id="PF00078"/>
    </source>
</evidence>